<dbReference type="InterPro" id="IPR026444">
    <property type="entry name" value="Secre_tail"/>
</dbReference>
<evidence type="ECO:0000313" key="3">
    <source>
        <dbReference type="EMBL" id="MCX2739198.1"/>
    </source>
</evidence>
<feature type="domain" description="MBG" evidence="1">
    <location>
        <begin position="725"/>
        <end position="795"/>
    </location>
</feature>
<protein>
    <submittedName>
        <fullName evidence="3">MBG domain-containing protein</fullName>
    </submittedName>
</protein>
<dbReference type="InterPro" id="IPR041286">
    <property type="entry name" value="MBG_2"/>
</dbReference>
<evidence type="ECO:0000259" key="1">
    <source>
        <dbReference type="Pfam" id="PF18676"/>
    </source>
</evidence>
<dbReference type="Proteomes" id="UP001207228">
    <property type="component" value="Unassembled WGS sequence"/>
</dbReference>
<keyword evidence="4" id="KW-1185">Reference proteome</keyword>
<organism evidence="3 4">
    <name type="scientific">Pontibacter anaerobius</name>
    <dbReference type="NCBI Taxonomy" id="2993940"/>
    <lineage>
        <taxon>Bacteria</taxon>
        <taxon>Pseudomonadati</taxon>
        <taxon>Bacteroidota</taxon>
        <taxon>Cytophagia</taxon>
        <taxon>Cytophagales</taxon>
        <taxon>Hymenobacteraceae</taxon>
        <taxon>Pontibacter</taxon>
    </lineage>
</organism>
<dbReference type="NCBIfam" id="TIGR04183">
    <property type="entry name" value="Por_Secre_tail"/>
    <property type="match status" value="1"/>
</dbReference>
<feature type="domain" description="MBG" evidence="2">
    <location>
        <begin position="413"/>
        <end position="486"/>
    </location>
</feature>
<evidence type="ECO:0000259" key="2">
    <source>
        <dbReference type="Pfam" id="PF18887"/>
    </source>
</evidence>
<dbReference type="RefSeq" id="WP_266051253.1">
    <property type="nucleotide sequence ID" value="NZ_JAPFQO010000002.1"/>
</dbReference>
<dbReference type="Gene3D" id="2.60.40.2700">
    <property type="match status" value="1"/>
</dbReference>
<evidence type="ECO:0000313" key="4">
    <source>
        <dbReference type="Proteomes" id="UP001207228"/>
    </source>
</evidence>
<feature type="domain" description="MBG" evidence="2">
    <location>
        <begin position="339"/>
        <end position="411"/>
    </location>
</feature>
<comment type="caution">
    <text evidence="3">The sequence shown here is derived from an EMBL/GenBank/DDBJ whole genome shotgun (WGS) entry which is preliminary data.</text>
</comment>
<feature type="domain" description="MBG" evidence="1">
    <location>
        <begin position="646"/>
        <end position="719"/>
    </location>
</feature>
<accession>A0ABT3RCQ2</accession>
<dbReference type="Gene3D" id="3.30.160.710">
    <property type="match status" value="2"/>
</dbReference>
<feature type="domain" description="MBG" evidence="1">
    <location>
        <begin position="802"/>
        <end position="874"/>
    </location>
</feature>
<dbReference type="InterPro" id="IPR043772">
    <property type="entry name" value="MBG_3"/>
</dbReference>
<feature type="domain" description="MBG" evidence="2">
    <location>
        <begin position="573"/>
        <end position="644"/>
    </location>
</feature>
<reference evidence="3 4" key="1">
    <citation type="submission" date="2022-11" db="EMBL/GenBank/DDBJ databases">
        <title>The characterization of three novel Bacteroidetes species and genomic analysis of their roles in tidal elemental geochemical cycles.</title>
        <authorList>
            <person name="Ma K.-J."/>
        </authorList>
    </citation>
    <scope>NUCLEOTIDE SEQUENCE [LARGE SCALE GENOMIC DNA]</scope>
    <source>
        <strain evidence="3 4">M82</strain>
    </source>
</reference>
<proteinExistence type="predicted"/>
<dbReference type="Pfam" id="PF18887">
    <property type="entry name" value="MBG_3"/>
    <property type="match status" value="3"/>
</dbReference>
<dbReference type="Pfam" id="PF18676">
    <property type="entry name" value="MBG_2"/>
    <property type="match status" value="3"/>
</dbReference>
<gene>
    <name evidence="3" type="ORF">OO017_04500</name>
</gene>
<dbReference type="EMBL" id="JAPFQO010000002">
    <property type="protein sequence ID" value="MCX2739198.1"/>
    <property type="molecule type" value="Genomic_DNA"/>
</dbReference>
<name>A0ABT3RCQ2_9BACT</name>
<sequence length="1226" mass="127651">MNVKPLHSHYFIVRQVIRLFLLVSALYLLAGPGVMAQTVTSDKDDYAPGEIAIITGAGWMQDSLVDVHFEEEPSHDHHHGYHDTRVNPDGTWRIEYPIEDRHLGVKFTVIVVGQQTGIEKRANFTDGQLHELTIGNQSVVPTFGVPTQVQYQSSIRVAGNNNSTATITLDVEGLPSGVTFSPATISVSGNSTRQFILTLTTAPTSPVVLPPGQTFTVKATTAHANGTSSVNQSGLLVIAAPPCTAPSVTAHPLAQVLTFGGSNPVFSVTASGNVNGYQWQVSTDSGGSWDNIPGASASAYTVVNPVVAMSGYLYRAVVSGCGTNKYSNAASLTVSPATASITLAGLTKTYTGQLQEATVSLSPAGLSGLNVTYNGSATPPTNAGSYNVVATLDNPNYVAAPMSATMEIVKAVATVTLHNLVHTYDGDTKSATAATNAKDQSTFTITYDEVEELPVNHKPGGYAVTATLNNANYAGSASGTLFINKADQVISWAAPASIRYGTPLSATQLNAGLATGNGALAYTPAAETILGAGVHTIRVTAHETQNYRQTEATVSLTVTKATPSITLTEGGPYTYDGMAKNISSAVVTGVINDDLGSASVSYRKSGVPVGRPVETGEYEVLAVFDGNPNYTSAQVTGTLKINKAALSIKANNARKTYGEETPMLTATIESGAVAGESFHVSASSTVTSTTGVGTYAIVPAITGATISNYEVSAINGTLTVDARPITVAAAGKTKVYGDSDPGLTFTIIAGSLVAGDDFEGALGRAAGERVGVYTINQHTLTLGANYMLNYVESKLNITPARLTVTANNANRLCGQSNPQFTGVLEGVKFNDAISASYTTTADATSAVGIYSIVPALSGQALENYTIEATNGTLTIGGIVADASANATPQALKSTATTIAISVYTLTGAVAANVPVTLYFDSQPAVNTLTNSLGVATVTVGVLPAGVYKIRVVAGSGCDETVVYLPIYDPNGGFVTGGGWINSPAGAYKADATLAGKAHFGFVAKYKKGSNIPDGSTEFQFQAGNLNFNSAAYDEMRLVISGTKANYKGVGQINGTGNYGFMVSAIDGDANGGTDKFRIKIWTYGNENDVVYDNNLANTDENAEPATALGGGSIVIHESKTLAGGSTSKKVVVQEAVLPVNSPRFLNYPNPYVSQTTIAFLLDKEESFVLEVCDVKGARVRTVKEGIADAGQLYEYNFSADNLPEGVYFARLVTSSGVKTLKMVLKR</sequence>